<dbReference type="AlphaFoldDB" id="A0A9P6EEY5"/>
<dbReference type="EMBL" id="MU157854">
    <property type="protein sequence ID" value="KAF9528296.1"/>
    <property type="molecule type" value="Genomic_DNA"/>
</dbReference>
<comment type="caution">
    <text evidence="2">The sequence shown here is derived from an EMBL/GenBank/DDBJ whole genome shotgun (WGS) entry which is preliminary data.</text>
</comment>
<proteinExistence type="predicted"/>
<sequence length="351" mass="39353">MVYQGVAVLPDGLELAYADSGPVSGSSNYTTLILVHGCAFNAHTFERLHERATTFNLRTIAFQRPDYPGSTPFTDNEIAEIREGNEKYLANAQKMMVDFIRYVVKTLEIPVISNLGSVQKGEGISGGLVLVGWSLGAYIPLSVLADPKVVNPEMHGVLEKYLRSVIVYDSPPMTFGIPIPPANPVAGDPTTAAPKPSDFPISITSFFDQPNGWAGDVEAMDRRFAAEKAMWYDWTEEQRNKYVTTSTLMRCEFPTLVEPMQTHFRNNAQKALYDETLAQEFLPNISIGVISVGRSFWHCRWGIWHMEQTYRAKLNEGKKLRKLKAAHLRECNHLAHLENPTLFLDTVKSLI</sequence>
<dbReference type="Proteomes" id="UP000807306">
    <property type="component" value="Unassembled WGS sequence"/>
</dbReference>
<dbReference type="SUPFAM" id="SSF53474">
    <property type="entry name" value="alpha/beta-Hydrolases"/>
    <property type="match status" value="1"/>
</dbReference>
<protein>
    <submittedName>
        <fullName evidence="2">Alpha/Beta hydrolase protein</fullName>
    </submittedName>
</protein>
<evidence type="ECO:0000313" key="3">
    <source>
        <dbReference type="Proteomes" id="UP000807306"/>
    </source>
</evidence>
<dbReference type="OrthoDB" id="5311491at2759"/>
<gene>
    <name evidence="2" type="ORF">CPB83DRAFT_814256</name>
</gene>
<feature type="domain" description="AB hydrolase-1" evidence="1">
    <location>
        <begin position="32"/>
        <end position="259"/>
    </location>
</feature>
<keyword evidence="3" id="KW-1185">Reference proteome</keyword>
<dbReference type="InterPro" id="IPR000073">
    <property type="entry name" value="AB_hydrolase_1"/>
</dbReference>
<dbReference type="GO" id="GO:0016787">
    <property type="term" value="F:hydrolase activity"/>
    <property type="evidence" value="ECO:0007669"/>
    <property type="project" value="UniProtKB-KW"/>
</dbReference>
<keyword evidence="2" id="KW-0378">Hydrolase</keyword>
<evidence type="ECO:0000259" key="1">
    <source>
        <dbReference type="Pfam" id="PF12697"/>
    </source>
</evidence>
<name>A0A9P6EEY5_9AGAR</name>
<accession>A0A9P6EEY5</accession>
<dbReference type="Gene3D" id="3.40.50.1820">
    <property type="entry name" value="alpha/beta hydrolase"/>
    <property type="match status" value="1"/>
</dbReference>
<organism evidence="2 3">
    <name type="scientific">Crepidotus variabilis</name>
    <dbReference type="NCBI Taxonomy" id="179855"/>
    <lineage>
        <taxon>Eukaryota</taxon>
        <taxon>Fungi</taxon>
        <taxon>Dikarya</taxon>
        <taxon>Basidiomycota</taxon>
        <taxon>Agaricomycotina</taxon>
        <taxon>Agaricomycetes</taxon>
        <taxon>Agaricomycetidae</taxon>
        <taxon>Agaricales</taxon>
        <taxon>Agaricineae</taxon>
        <taxon>Crepidotaceae</taxon>
        <taxon>Crepidotus</taxon>
    </lineage>
</organism>
<dbReference type="Pfam" id="PF12697">
    <property type="entry name" value="Abhydrolase_6"/>
    <property type="match status" value="1"/>
</dbReference>
<dbReference type="InterPro" id="IPR029058">
    <property type="entry name" value="AB_hydrolase_fold"/>
</dbReference>
<reference evidence="2" key="1">
    <citation type="submission" date="2020-11" db="EMBL/GenBank/DDBJ databases">
        <authorList>
            <consortium name="DOE Joint Genome Institute"/>
            <person name="Ahrendt S."/>
            <person name="Riley R."/>
            <person name="Andreopoulos W."/>
            <person name="Labutti K."/>
            <person name="Pangilinan J."/>
            <person name="Ruiz-Duenas F.J."/>
            <person name="Barrasa J.M."/>
            <person name="Sanchez-Garcia M."/>
            <person name="Camarero S."/>
            <person name="Miyauchi S."/>
            <person name="Serrano A."/>
            <person name="Linde D."/>
            <person name="Babiker R."/>
            <person name="Drula E."/>
            <person name="Ayuso-Fernandez I."/>
            <person name="Pacheco R."/>
            <person name="Padilla G."/>
            <person name="Ferreira P."/>
            <person name="Barriuso J."/>
            <person name="Kellner H."/>
            <person name="Castanera R."/>
            <person name="Alfaro M."/>
            <person name="Ramirez L."/>
            <person name="Pisabarro A.G."/>
            <person name="Kuo A."/>
            <person name="Tritt A."/>
            <person name="Lipzen A."/>
            <person name="He G."/>
            <person name="Yan M."/>
            <person name="Ng V."/>
            <person name="Cullen D."/>
            <person name="Martin F."/>
            <person name="Rosso M.-N."/>
            <person name="Henrissat B."/>
            <person name="Hibbett D."/>
            <person name="Martinez A.T."/>
            <person name="Grigoriev I.V."/>
        </authorList>
    </citation>
    <scope>NUCLEOTIDE SEQUENCE</scope>
    <source>
        <strain evidence="2">CBS 506.95</strain>
    </source>
</reference>
<evidence type="ECO:0000313" key="2">
    <source>
        <dbReference type="EMBL" id="KAF9528296.1"/>
    </source>
</evidence>